<dbReference type="RefSeq" id="WP_068812430.1">
    <property type="nucleotide sequence ID" value="NZ_BMIY01000006.1"/>
</dbReference>
<comment type="caution">
    <text evidence="2">The sequence shown here is derived from an EMBL/GenBank/DDBJ whole genome shotgun (WGS) entry which is preliminary data.</text>
</comment>
<evidence type="ECO:0000313" key="2">
    <source>
        <dbReference type="EMBL" id="GGG60221.1"/>
    </source>
</evidence>
<dbReference type="EMBL" id="BMIY01000006">
    <property type="protein sequence ID" value="GGG60221.1"/>
    <property type="molecule type" value="Genomic_DNA"/>
</dbReference>
<protein>
    <submittedName>
        <fullName evidence="2">Uncharacterized protein</fullName>
    </submittedName>
</protein>
<proteinExistence type="predicted"/>
<name>A0A917LWP8_9GAMM</name>
<evidence type="ECO:0000256" key="1">
    <source>
        <dbReference type="SAM" id="Phobius"/>
    </source>
</evidence>
<keyword evidence="3" id="KW-1185">Reference proteome</keyword>
<keyword evidence="1" id="KW-0472">Membrane</keyword>
<keyword evidence="1" id="KW-1133">Transmembrane helix</keyword>
<dbReference type="AlphaFoldDB" id="A0A917LWP8"/>
<accession>A0A917LWP8</accession>
<dbReference type="Proteomes" id="UP000627715">
    <property type="component" value="Unassembled WGS sequence"/>
</dbReference>
<gene>
    <name evidence="2" type="ORF">GCM10011403_16940</name>
</gene>
<sequence length="500" mass="54546">MTDRVTTTQVQISTRHTAAKYVQTSAGLKRSIKSLLACVLSFSFLSTLSILPMQALAQFESDTVPPEQIEHWLQGMSVQLIYPETIEAGQTFVLHAHVHNGNDQSVRVSIGERQNDTDVYALQRCHIACGTQTIAPGQSRYITVGQMYYADATLKHMPSVTIEPVLSVMPTDKGVKLPTPNRALDSVSVAVNNPSDLPAPNAALFPVPERQPLVLADLREPEDQLLVRDPNTGYDWIRLHVSAGLRLEDALHALATEDYLQGFQLARASQVEQLLLNYLHAQGQAAQALSVRGPAADHEFGAPLAEFVRLLSPGITDTILAMRGVTADEPYTWDTNLPAVGSARVYGYEGPPQTGTFKQSTGFSKGRYPVVDNEGGAMEMPGFWLVRGAPELQRAEDRASYLDDKLVVPALKIGDSHYRAVLVNVDSRLGMFRATSLTELPAIDGTQVMSAPSFFDESSGLLTLPDLVLMQADGTESTASAIFRLMPQTEPPAFELISFE</sequence>
<evidence type="ECO:0000313" key="3">
    <source>
        <dbReference type="Proteomes" id="UP000627715"/>
    </source>
</evidence>
<reference evidence="2" key="2">
    <citation type="submission" date="2020-09" db="EMBL/GenBank/DDBJ databases">
        <authorList>
            <person name="Sun Q."/>
            <person name="Zhou Y."/>
        </authorList>
    </citation>
    <scope>NUCLEOTIDE SEQUENCE</scope>
    <source>
        <strain evidence="2">CGMCC 1.15425</strain>
    </source>
</reference>
<keyword evidence="1" id="KW-0812">Transmembrane</keyword>
<feature type="transmembrane region" description="Helical" evidence="1">
    <location>
        <begin position="35"/>
        <end position="57"/>
    </location>
</feature>
<organism evidence="2 3">
    <name type="scientific">Pseudohongiella nitratireducens</name>
    <dbReference type="NCBI Taxonomy" id="1768907"/>
    <lineage>
        <taxon>Bacteria</taxon>
        <taxon>Pseudomonadati</taxon>
        <taxon>Pseudomonadota</taxon>
        <taxon>Gammaproteobacteria</taxon>
        <taxon>Pseudomonadales</taxon>
        <taxon>Pseudohongiellaceae</taxon>
        <taxon>Pseudohongiella</taxon>
    </lineage>
</organism>
<reference evidence="2" key="1">
    <citation type="journal article" date="2014" name="Int. J. Syst. Evol. Microbiol.">
        <title>Complete genome sequence of Corynebacterium casei LMG S-19264T (=DSM 44701T), isolated from a smear-ripened cheese.</title>
        <authorList>
            <consortium name="US DOE Joint Genome Institute (JGI-PGF)"/>
            <person name="Walter F."/>
            <person name="Albersmeier A."/>
            <person name="Kalinowski J."/>
            <person name="Ruckert C."/>
        </authorList>
    </citation>
    <scope>NUCLEOTIDE SEQUENCE</scope>
    <source>
        <strain evidence="2">CGMCC 1.15425</strain>
    </source>
</reference>